<dbReference type="Proteomes" id="UP000663823">
    <property type="component" value="Unassembled WGS sequence"/>
</dbReference>
<feature type="region of interest" description="Disordered" evidence="1">
    <location>
        <begin position="101"/>
        <end position="131"/>
    </location>
</feature>
<dbReference type="EMBL" id="CAJNOL010008232">
    <property type="protein sequence ID" value="CAF1634852.1"/>
    <property type="molecule type" value="Genomic_DNA"/>
</dbReference>
<organism evidence="6 8">
    <name type="scientific">Rotaria sordida</name>
    <dbReference type="NCBI Taxonomy" id="392033"/>
    <lineage>
        <taxon>Eukaryota</taxon>
        <taxon>Metazoa</taxon>
        <taxon>Spiralia</taxon>
        <taxon>Gnathifera</taxon>
        <taxon>Rotifera</taxon>
        <taxon>Eurotatoria</taxon>
        <taxon>Bdelloidea</taxon>
        <taxon>Philodinida</taxon>
        <taxon>Philodinidae</taxon>
        <taxon>Rotaria</taxon>
    </lineage>
</organism>
<dbReference type="EMBL" id="CAJNOH010006638">
    <property type="protein sequence ID" value="CAF1437702.1"/>
    <property type="molecule type" value="Genomic_DNA"/>
</dbReference>
<sequence length="282" mass="31778">MFHDDEVPLRSAKKMVRQLRAASDRLCRNDFLSSMYTTDLNDAEMIVDYTDSTDDKNDESDSRMLLDQYDALYDRMVLEENDDEVENSSVVYSDAVVDAPVDDSYLNNSNDTNSNDDENNSAANDVTHGPPGKKDIATALALFRHRHKLSKSCINDLCDLLRLFGVINVPSDFRSIEKILMKNEENILQGQSYIVCSQCGNKGTSLTNCDSVQCKSNTGFMSTPTTLCTFKLFPQIKSILERHNTIPEPDGTTSATSDIQEGERWNNLEEVQPFDLDYLYGD</sequence>
<comment type="caution">
    <text evidence="6">The sequence shown here is derived from an EMBL/GenBank/DDBJ whole genome shotgun (WGS) entry which is preliminary data.</text>
</comment>
<evidence type="ECO:0000313" key="6">
    <source>
        <dbReference type="EMBL" id="CAF3871878.1"/>
    </source>
</evidence>
<reference evidence="6" key="1">
    <citation type="submission" date="2021-02" db="EMBL/GenBank/DDBJ databases">
        <authorList>
            <person name="Nowell W R."/>
        </authorList>
    </citation>
    <scope>NUCLEOTIDE SEQUENCE</scope>
</reference>
<name>A0A819FVW0_9BILA</name>
<evidence type="ECO:0000313" key="8">
    <source>
        <dbReference type="Proteomes" id="UP000663874"/>
    </source>
</evidence>
<evidence type="ECO:0000313" key="5">
    <source>
        <dbReference type="EMBL" id="CAF3795948.1"/>
    </source>
</evidence>
<evidence type="ECO:0000256" key="1">
    <source>
        <dbReference type="SAM" id="MobiDB-lite"/>
    </source>
</evidence>
<dbReference type="EMBL" id="CAJOBE010003292">
    <property type="protein sequence ID" value="CAF3871878.1"/>
    <property type="molecule type" value="Genomic_DNA"/>
</dbReference>
<feature type="compositionally biased region" description="Low complexity" evidence="1">
    <location>
        <begin position="101"/>
        <end position="113"/>
    </location>
</feature>
<dbReference type="EMBL" id="CAJOAX010002436">
    <property type="protein sequence ID" value="CAF3795948.1"/>
    <property type="molecule type" value="Genomic_DNA"/>
</dbReference>
<evidence type="ECO:0000313" key="2">
    <source>
        <dbReference type="EMBL" id="CAF1055779.1"/>
    </source>
</evidence>
<dbReference type="Proteomes" id="UP000663870">
    <property type="component" value="Unassembled WGS sequence"/>
</dbReference>
<evidence type="ECO:0000313" key="7">
    <source>
        <dbReference type="Proteomes" id="UP000663870"/>
    </source>
</evidence>
<evidence type="ECO:0000313" key="3">
    <source>
        <dbReference type="EMBL" id="CAF1437702.1"/>
    </source>
</evidence>
<dbReference type="Proteomes" id="UP000663882">
    <property type="component" value="Unassembled WGS sequence"/>
</dbReference>
<evidence type="ECO:0000313" key="4">
    <source>
        <dbReference type="EMBL" id="CAF1634852.1"/>
    </source>
</evidence>
<dbReference type="OrthoDB" id="10026722at2759"/>
<dbReference type="Proteomes" id="UP000663854">
    <property type="component" value="Unassembled WGS sequence"/>
</dbReference>
<protein>
    <submittedName>
        <fullName evidence="6">Uncharacterized protein</fullName>
    </submittedName>
</protein>
<accession>A0A819FVW0</accession>
<keyword evidence="7" id="KW-1185">Reference proteome</keyword>
<gene>
    <name evidence="6" type="ORF">FNK824_LOCUS19058</name>
    <name evidence="4" type="ORF">JXQ802_LOCUS52349</name>
    <name evidence="5" type="ORF">OTI717_LOCUS17993</name>
    <name evidence="3" type="ORF">PYM288_LOCUS36024</name>
    <name evidence="2" type="ORF">RFH988_LOCUS16981</name>
</gene>
<feature type="region of interest" description="Disordered" evidence="1">
    <location>
        <begin position="244"/>
        <end position="263"/>
    </location>
</feature>
<dbReference type="EMBL" id="CAJNOO010000889">
    <property type="protein sequence ID" value="CAF1055779.1"/>
    <property type="molecule type" value="Genomic_DNA"/>
</dbReference>
<dbReference type="Proteomes" id="UP000663874">
    <property type="component" value="Unassembled WGS sequence"/>
</dbReference>
<dbReference type="AlphaFoldDB" id="A0A819FVW0"/>
<proteinExistence type="predicted"/>